<feature type="compositionally biased region" description="Low complexity" evidence="1">
    <location>
        <begin position="13"/>
        <end position="25"/>
    </location>
</feature>
<evidence type="ECO:0000256" key="1">
    <source>
        <dbReference type="SAM" id="MobiDB-lite"/>
    </source>
</evidence>
<organism evidence="2 3">
    <name type="scientific">Eumeta variegata</name>
    <name type="common">Bagworm moth</name>
    <name type="synonym">Eumeta japonica</name>
    <dbReference type="NCBI Taxonomy" id="151549"/>
    <lineage>
        <taxon>Eukaryota</taxon>
        <taxon>Metazoa</taxon>
        <taxon>Ecdysozoa</taxon>
        <taxon>Arthropoda</taxon>
        <taxon>Hexapoda</taxon>
        <taxon>Insecta</taxon>
        <taxon>Pterygota</taxon>
        <taxon>Neoptera</taxon>
        <taxon>Endopterygota</taxon>
        <taxon>Lepidoptera</taxon>
        <taxon>Glossata</taxon>
        <taxon>Ditrysia</taxon>
        <taxon>Tineoidea</taxon>
        <taxon>Psychidae</taxon>
        <taxon>Oiketicinae</taxon>
        <taxon>Eumeta</taxon>
    </lineage>
</organism>
<evidence type="ECO:0000313" key="2">
    <source>
        <dbReference type="EMBL" id="GBP08696.1"/>
    </source>
</evidence>
<name>A0A4C1T3C8_EUMVA</name>
<dbReference type="EMBL" id="BGZK01000032">
    <property type="protein sequence ID" value="GBP08696.1"/>
    <property type="molecule type" value="Genomic_DNA"/>
</dbReference>
<comment type="caution">
    <text evidence="2">The sequence shown here is derived from an EMBL/GenBank/DDBJ whole genome shotgun (WGS) entry which is preliminary data.</text>
</comment>
<accession>A0A4C1T3C8</accession>
<dbReference type="Proteomes" id="UP000299102">
    <property type="component" value="Unassembled WGS sequence"/>
</dbReference>
<reference evidence="2 3" key="1">
    <citation type="journal article" date="2019" name="Commun. Biol.">
        <title>The bagworm genome reveals a unique fibroin gene that provides high tensile strength.</title>
        <authorList>
            <person name="Kono N."/>
            <person name="Nakamura H."/>
            <person name="Ohtoshi R."/>
            <person name="Tomita M."/>
            <person name="Numata K."/>
            <person name="Arakawa K."/>
        </authorList>
    </citation>
    <scope>NUCLEOTIDE SEQUENCE [LARGE SCALE GENOMIC DNA]</scope>
</reference>
<evidence type="ECO:0000313" key="3">
    <source>
        <dbReference type="Proteomes" id="UP000299102"/>
    </source>
</evidence>
<dbReference type="AlphaFoldDB" id="A0A4C1T3C8"/>
<feature type="region of interest" description="Disordered" evidence="1">
    <location>
        <begin position="1"/>
        <end position="55"/>
    </location>
</feature>
<proteinExistence type="predicted"/>
<protein>
    <submittedName>
        <fullName evidence="2">Uncharacterized protein</fullName>
    </submittedName>
</protein>
<keyword evidence="3" id="KW-1185">Reference proteome</keyword>
<gene>
    <name evidence="2" type="ORF">EVAR_7288_1</name>
</gene>
<sequence length="90" mass="9452">MRTGSGPRREAPRAGPAPAGRGARAFCALTGPGRAGRAGRPGARPPHRRAPRASAARRFTEIPRNLTALSIDGIPLEGLCVAFYNLPLQL</sequence>